<dbReference type="Pfam" id="PF00916">
    <property type="entry name" value="Sulfate_transp"/>
    <property type="match status" value="1"/>
</dbReference>
<feature type="transmembrane region" description="Helical" evidence="6">
    <location>
        <begin position="125"/>
        <end position="152"/>
    </location>
</feature>
<dbReference type="InterPro" id="IPR001902">
    <property type="entry name" value="SLC26A/SulP_fam"/>
</dbReference>
<sequence>MFTNNPTTGGSKTPGTITPDERTTLLGEQGGSGDLEHGGTRAKSLHVYALLGTSRQLNVAPEAALSLLVGQAVGDILHSDPHAHPEHPEAVGLAVATIITFQAGLISFLLGFFRLGFLDVVLSRALLRGFVTAVAVVIMIEQLIPMFGLVGLQHVQNPQSTLDKAVFLIDNAFTHAHKLTTIISFSTLLILLVLRNVKVAFKKYWWIYRLPEVLIVVVVSTMMSDEFGWDDDGVDILGAVPINTGSAFVHFPLHKKTLRYFQRTTSTAVLIAIAGFLDSIVSAKQNAAKYGYSISPNRELVALGAGNIVASFIPGTLPAGGSITRSRVNGDVGARTQMASLVTSGVVLLAIFFLLPLLFYLPKCVLAAIICLVVFSLLAEAPHDVKFFWKMRAWVDLSLMALTFFFTIIWNVEVGIAVSLIISLLLVVHRSSKARMTILGRIPGTDRWKPIIENPEAEEDVPGVMIIRLRENLDFGKLRLYMIKERLAD</sequence>
<keyword evidence="3 6" id="KW-1133">Transmembrane helix</keyword>
<evidence type="ECO:0000256" key="4">
    <source>
        <dbReference type="ARBA" id="ARBA00023136"/>
    </source>
</evidence>
<gene>
    <name evidence="8" type="ORF">PHLCEN_2v12412</name>
</gene>
<dbReference type="EMBL" id="MLYV02001247">
    <property type="protein sequence ID" value="PSR71708.1"/>
    <property type="molecule type" value="Genomic_DNA"/>
</dbReference>
<feature type="transmembrane region" description="Helical" evidence="6">
    <location>
        <begin position="260"/>
        <end position="280"/>
    </location>
</feature>
<evidence type="ECO:0000259" key="7">
    <source>
        <dbReference type="Pfam" id="PF00916"/>
    </source>
</evidence>
<dbReference type="InterPro" id="IPR036513">
    <property type="entry name" value="STAS_dom_sf"/>
</dbReference>
<dbReference type="Proteomes" id="UP000186601">
    <property type="component" value="Unassembled WGS sequence"/>
</dbReference>
<dbReference type="InterPro" id="IPR011547">
    <property type="entry name" value="SLC26A/SulP_dom"/>
</dbReference>
<evidence type="ECO:0000256" key="5">
    <source>
        <dbReference type="SAM" id="MobiDB-lite"/>
    </source>
</evidence>
<feature type="transmembrane region" description="Helical" evidence="6">
    <location>
        <begin position="90"/>
        <end position="113"/>
    </location>
</feature>
<dbReference type="STRING" id="98765.A0A2R6NHI4"/>
<feature type="transmembrane region" description="Helical" evidence="6">
    <location>
        <begin position="416"/>
        <end position="432"/>
    </location>
</feature>
<keyword evidence="2 6" id="KW-0812">Transmembrane</keyword>
<evidence type="ECO:0000313" key="9">
    <source>
        <dbReference type="Proteomes" id="UP000186601"/>
    </source>
</evidence>
<protein>
    <recommendedName>
        <fullName evidence="7">SLC26A/SulP transporter domain-containing protein</fullName>
    </recommendedName>
</protein>
<feature type="transmembrane region" description="Helical" evidence="6">
    <location>
        <begin position="206"/>
        <end position="224"/>
    </location>
</feature>
<feature type="transmembrane region" description="Helical" evidence="6">
    <location>
        <begin position="365"/>
        <end position="381"/>
    </location>
</feature>
<comment type="subcellular location">
    <subcellularLocation>
        <location evidence="1">Membrane</location>
        <topology evidence="1">Multi-pass membrane protein</topology>
    </subcellularLocation>
</comment>
<dbReference type="Gene3D" id="3.30.750.24">
    <property type="entry name" value="STAS domain"/>
    <property type="match status" value="1"/>
</dbReference>
<accession>A0A2R6NHI4</accession>
<dbReference type="OrthoDB" id="427213at2759"/>
<feature type="transmembrane region" description="Helical" evidence="6">
    <location>
        <begin position="172"/>
        <end position="194"/>
    </location>
</feature>
<dbReference type="PANTHER" id="PTHR11814">
    <property type="entry name" value="SULFATE TRANSPORTER"/>
    <property type="match status" value="1"/>
</dbReference>
<keyword evidence="9" id="KW-1185">Reference proteome</keyword>
<reference evidence="8 9" key="1">
    <citation type="submission" date="2018-02" db="EMBL/GenBank/DDBJ databases">
        <title>Genome sequence of the basidiomycete white-rot fungus Phlebia centrifuga.</title>
        <authorList>
            <person name="Granchi Z."/>
            <person name="Peng M."/>
            <person name="de Vries R.P."/>
            <person name="Hilden K."/>
            <person name="Makela M.R."/>
            <person name="Grigoriev I."/>
            <person name="Riley R."/>
        </authorList>
    </citation>
    <scope>NUCLEOTIDE SEQUENCE [LARGE SCALE GENOMIC DNA]</scope>
    <source>
        <strain evidence="8 9">FBCC195</strain>
    </source>
</reference>
<organism evidence="8 9">
    <name type="scientific">Hermanssonia centrifuga</name>
    <dbReference type="NCBI Taxonomy" id="98765"/>
    <lineage>
        <taxon>Eukaryota</taxon>
        <taxon>Fungi</taxon>
        <taxon>Dikarya</taxon>
        <taxon>Basidiomycota</taxon>
        <taxon>Agaricomycotina</taxon>
        <taxon>Agaricomycetes</taxon>
        <taxon>Polyporales</taxon>
        <taxon>Meruliaceae</taxon>
        <taxon>Hermanssonia</taxon>
    </lineage>
</organism>
<dbReference type="AlphaFoldDB" id="A0A2R6NHI4"/>
<name>A0A2R6NHI4_9APHY</name>
<dbReference type="GO" id="GO:0016020">
    <property type="term" value="C:membrane"/>
    <property type="evidence" value="ECO:0007669"/>
    <property type="project" value="UniProtKB-SubCell"/>
</dbReference>
<feature type="compositionally biased region" description="Polar residues" evidence="5">
    <location>
        <begin position="1"/>
        <end position="16"/>
    </location>
</feature>
<evidence type="ECO:0000256" key="1">
    <source>
        <dbReference type="ARBA" id="ARBA00004141"/>
    </source>
</evidence>
<keyword evidence="4 6" id="KW-0472">Membrane</keyword>
<feature type="domain" description="SLC26A/SulP transporter" evidence="7">
    <location>
        <begin position="46"/>
        <end position="392"/>
    </location>
</feature>
<evidence type="ECO:0000256" key="2">
    <source>
        <dbReference type="ARBA" id="ARBA00022692"/>
    </source>
</evidence>
<proteinExistence type="predicted"/>
<evidence type="ECO:0000256" key="3">
    <source>
        <dbReference type="ARBA" id="ARBA00022989"/>
    </source>
</evidence>
<dbReference type="GO" id="GO:0055085">
    <property type="term" value="P:transmembrane transport"/>
    <property type="evidence" value="ECO:0007669"/>
    <property type="project" value="InterPro"/>
</dbReference>
<feature type="transmembrane region" description="Helical" evidence="6">
    <location>
        <begin position="338"/>
        <end position="359"/>
    </location>
</feature>
<feature type="transmembrane region" description="Helical" evidence="6">
    <location>
        <begin position="300"/>
        <end position="317"/>
    </location>
</feature>
<feature type="region of interest" description="Disordered" evidence="5">
    <location>
        <begin position="1"/>
        <end position="38"/>
    </location>
</feature>
<comment type="caution">
    <text evidence="8">The sequence shown here is derived from an EMBL/GenBank/DDBJ whole genome shotgun (WGS) entry which is preliminary data.</text>
</comment>
<evidence type="ECO:0000313" key="8">
    <source>
        <dbReference type="EMBL" id="PSR71708.1"/>
    </source>
</evidence>
<evidence type="ECO:0000256" key="6">
    <source>
        <dbReference type="SAM" id="Phobius"/>
    </source>
</evidence>